<comment type="caution">
    <text evidence="1">The sequence shown here is derived from an EMBL/GenBank/DDBJ whole genome shotgun (WGS) entry which is preliminary data.</text>
</comment>
<dbReference type="Proteomes" id="UP000315295">
    <property type="component" value="Unassembled WGS sequence"/>
</dbReference>
<dbReference type="Gene3D" id="3.60.20.10">
    <property type="entry name" value="Glutamine Phosphoribosylpyrophosphate, subunit 1, domain 1"/>
    <property type="match status" value="1"/>
</dbReference>
<keyword evidence="2" id="KW-1185">Reference proteome</keyword>
<name>A0A540NPL5_MALBA</name>
<accession>A0A540NPL5</accession>
<evidence type="ECO:0000313" key="1">
    <source>
        <dbReference type="EMBL" id="TQE12972.1"/>
    </source>
</evidence>
<dbReference type="EMBL" id="VIEB01000014">
    <property type="protein sequence ID" value="TQE12972.1"/>
    <property type="molecule type" value="Genomic_DNA"/>
</dbReference>
<sequence length="411" mass="45294">MESVESKSESGGSGSGTVLVAVIIPSGVGVAVESRVSSPSPLSKSDVLSIFLYPQHKLHSIRENPPVLAAWCNYNIEGMGLIHHLKSKVKNQKLKSIVQLGRNYLSSKTEKFVLQCYICGVENGEPQAYIINRHWDILHVPKCGSNGDCQCSRLKINLHTRKLKFGVHCIGSGASFALENLRFSFEGVDEIRDDTGEFNIENLSKGGDLTLDEVHTILLHAVFDAALLDSHCGGPFWVSSIPTIGVGGIVSQPPCDFVSAYKCFHSTYETLHESHIFLIYRRDLEGTDYGGIIVKNLIPAEVTRFVGYPVAELAGDYVLHMMVLVDVGCVKQLGSIFDPIADAYEFSDAGMFCKDLSQLKFCIVDKSKLDENGHGVQSEDIRDSEYIFVGLPNLNFLNSLILDEKSINFER</sequence>
<gene>
    <name evidence="1" type="ORF">C1H46_001347</name>
</gene>
<dbReference type="InterPro" id="IPR029055">
    <property type="entry name" value="Ntn_hydrolases_N"/>
</dbReference>
<protein>
    <submittedName>
        <fullName evidence="1">Uncharacterized protein</fullName>
    </submittedName>
</protein>
<organism evidence="1 2">
    <name type="scientific">Malus baccata</name>
    <name type="common">Siberian crab apple</name>
    <name type="synonym">Pyrus baccata</name>
    <dbReference type="NCBI Taxonomy" id="106549"/>
    <lineage>
        <taxon>Eukaryota</taxon>
        <taxon>Viridiplantae</taxon>
        <taxon>Streptophyta</taxon>
        <taxon>Embryophyta</taxon>
        <taxon>Tracheophyta</taxon>
        <taxon>Spermatophyta</taxon>
        <taxon>Magnoliopsida</taxon>
        <taxon>eudicotyledons</taxon>
        <taxon>Gunneridae</taxon>
        <taxon>Pentapetalae</taxon>
        <taxon>rosids</taxon>
        <taxon>fabids</taxon>
        <taxon>Rosales</taxon>
        <taxon>Rosaceae</taxon>
        <taxon>Amygdaloideae</taxon>
        <taxon>Maleae</taxon>
        <taxon>Malus</taxon>
    </lineage>
</organism>
<proteinExistence type="predicted"/>
<reference evidence="1 2" key="1">
    <citation type="journal article" date="2019" name="G3 (Bethesda)">
        <title>Sequencing of a Wild Apple (Malus baccata) Genome Unravels the Differences Between Cultivated and Wild Apple Species Regarding Disease Resistance and Cold Tolerance.</title>
        <authorList>
            <person name="Chen X."/>
        </authorList>
    </citation>
    <scope>NUCLEOTIDE SEQUENCE [LARGE SCALE GENOMIC DNA]</scope>
    <source>
        <strain evidence="2">cv. Shandingzi</strain>
        <tissue evidence="1">Leaves</tissue>
    </source>
</reference>
<evidence type="ECO:0000313" key="2">
    <source>
        <dbReference type="Proteomes" id="UP000315295"/>
    </source>
</evidence>
<dbReference type="AlphaFoldDB" id="A0A540NPL5"/>